<keyword evidence="8" id="KW-1185">Reference proteome</keyword>
<keyword evidence="6" id="KW-0472">Membrane</keyword>
<dbReference type="SMART" id="SM00178">
    <property type="entry name" value="SAR"/>
    <property type="match status" value="1"/>
</dbReference>
<dbReference type="SUPFAM" id="SSF52540">
    <property type="entry name" value="P-loop containing nucleoside triphosphate hydrolases"/>
    <property type="match status" value="1"/>
</dbReference>
<protein>
    <submittedName>
        <fullName evidence="7">ARL10 protein</fullName>
    </submittedName>
</protein>
<accession>A0A8J9ZLP5</accession>
<feature type="binding site" evidence="4">
    <location>
        <position position="121"/>
    </location>
    <ligand>
        <name>Mg(2+)</name>
        <dbReference type="ChEBI" id="CHEBI:18420"/>
    </ligand>
</feature>
<keyword evidence="2 3" id="KW-0342">GTP-binding</keyword>
<feature type="binding site" evidence="4">
    <location>
        <position position="139"/>
    </location>
    <ligand>
        <name>Mg(2+)</name>
        <dbReference type="ChEBI" id="CHEBI:18420"/>
    </ligand>
</feature>
<sequence>MPVNNGLVGLWEGGMWRKVAVLVGSATAAVALLVLVERYLRRRRGGWADVPDEGIEMDMVEEEDLEHNSLRPTDDVHRRVSPAFSSTETHYCIPEQLHVLTGSKAEEKRIVVLGLDGVGKSSFLACIANQDCRQAMKPTEGFNVMCIQTRQTSLNMWEIGGTENVRSYWANFLPNTEVLVFVVDSTDKARLPLAKEELHKVLAHPALKAVPLLVLANKQDVAGAMSVEQVSSALNLDSFRANRVVQILPTEVPPGLPTKTDSTKKAEDMLTTLSRS</sequence>
<dbReference type="Proteomes" id="UP000838412">
    <property type="component" value="Chromosome 3"/>
</dbReference>
<feature type="binding site" evidence="3">
    <location>
        <begin position="217"/>
        <end position="220"/>
    </location>
    <ligand>
        <name>GTP</name>
        <dbReference type="ChEBI" id="CHEBI:37565"/>
    </ligand>
</feature>
<dbReference type="PRINTS" id="PR00328">
    <property type="entry name" value="SAR1GTPBP"/>
</dbReference>
<dbReference type="GO" id="GO:0005525">
    <property type="term" value="F:GTP binding"/>
    <property type="evidence" value="ECO:0007669"/>
    <property type="project" value="UniProtKB-KW"/>
</dbReference>
<keyword evidence="6" id="KW-1133">Transmembrane helix</keyword>
<dbReference type="InterPro" id="IPR053254">
    <property type="entry name" value="Arf-like_GTPase"/>
</dbReference>
<feature type="transmembrane region" description="Helical" evidence="6">
    <location>
        <begin position="15"/>
        <end position="36"/>
    </location>
</feature>
<evidence type="ECO:0000256" key="4">
    <source>
        <dbReference type="PIRSR" id="PIRSR606689-2"/>
    </source>
</evidence>
<proteinExistence type="predicted"/>
<dbReference type="PANTHER" id="PTHR46724">
    <property type="entry name" value="ADP-RIBOSYLATION FACTOR-LIKE PROTEIN 9-RELATED"/>
    <property type="match status" value="1"/>
</dbReference>
<dbReference type="GO" id="GO:0003924">
    <property type="term" value="F:GTPase activity"/>
    <property type="evidence" value="ECO:0007669"/>
    <property type="project" value="InterPro"/>
</dbReference>
<reference evidence="7" key="1">
    <citation type="submission" date="2022-01" db="EMBL/GenBank/DDBJ databases">
        <authorList>
            <person name="Braso-Vives M."/>
        </authorList>
    </citation>
    <scope>NUCLEOTIDE SEQUENCE</scope>
</reference>
<dbReference type="Pfam" id="PF00025">
    <property type="entry name" value="Arf"/>
    <property type="match status" value="1"/>
</dbReference>
<evidence type="ECO:0000256" key="5">
    <source>
        <dbReference type="SAM" id="MobiDB-lite"/>
    </source>
</evidence>
<evidence type="ECO:0000313" key="8">
    <source>
        <dbReference type="Proteomes" id="UP000838412"/>
    </source>
</evidence>
<dbReference type="OrthoDB" id="25466at2759"/>
<dbReference type="InterPro" id="IPR027417">
    <property type="entry name" value="P-loop_NTPase"/>
</dbReference>
<keyword evidence="1 3" id="KW-0547">Nucleotide-binding</keyword>
<dbReference type="SMART" id="SM00177">
    <property type="entry name" value="ARF"/>
    <property type="match status" value="1"/>
</dbReference>
<dbReference type="EMBL" id="OV696688">
    <property type="protein sequence ID" value="CAH1257783.1"/>
    <property type="molecule type" value="Genomic_DNA"/>
</dbReference>
<dbReference type="Gene3D" id="3.40.50.300">
    <property type="entry name" value="P-loop containing nucleotide triphosphate hydrolases"/>
    <property type="match status" value="1"/>
</dbReference>
<dbReference type="AlphaFoldDB" id="A0A8J9ZLP5"/>
<evidence type="ECO:0000256" key="3">
    <source>
        <dbReference type="PIRSR" id="PIRSR606689-1"/>
    </source>
</evidence>
<evidence type="ECO:0000256" key="2">
    <source>
        <dbReference type="ARBA" id="ARBA00023134"/>
    </source>
</evidence>
<keyword evidence="6" id="KW-0812">Transmembrane</keyword>
<organism evidence="7 8">
    <name type="scientific">Branchiostoma lanceolatum</name>
    <name type="common">Common lancelet</name>
    <name type="synonym">Amphioxus lanceolatum</name>
    <dbReference type="NCBI Taxonomy" id="7740"/>
    <lineage>
        <taxon>Eukaryota</taxon>
        <taxon>Metazoa</taxon>
        <taxon>Chordata</taxon>
        <taxon>Cephalochordata</taxon>
        <taxon>Leptocardii</taxon>
        <taxon>Amphioxiformes</taxon>
        <taxon>Branchiostomatidae</taxon>
        <taxon>Branchiostoma</taxon>
    </lineage>
</organism>
<feature type="binding site" evidence="3">
    <location>
        <begin position="114"/>
        <end position="121"/>
    </location>
    <ligand>
        <name>GTP</name>
        <dbReference type="ChEBI" id="CHEBI:37565"/>
    </ligand>
</feature>
<keyword evidence="4" id="KW-0479">Metal-binding</keyword>
<feature type="region of interest" description="Disordered" evidence="5">
    <location>
        <begin position="252"/>
        <end position="276"/>
    </location>
</feature>
<dbReference type="PROSITE" id="PS51417">
    <property type="entry name" value="ARF"/>
    <property type="match status" value="1"/>
</dbReference>
<evidence type="ECO:0000256" key="1">
    <source>
        <dbReference type="ARBA" id="ARBA00022741"/>
    </source>
</evidence>
<evidence type="ECO:0000256" key="6">
    <source>
        <dbReference type="SAM" id="Phobius"/>
    </source>
</evidence>
<name>A0A8J9ZLP5_BRALA</name>
<dbReference type="InterPro" id="IPR006689">
    <property type="entry name" value="Small_GTPase_ARF/SAR"/>
</dbReference>
<gene>
    <name evidence="7" type="primary">ARL10</name>
    <name evidence="7" type="ORF">BLAG_LOCUS15572</name>
</gene>
<dbReference type="GO" id="GO:0046872">
    <property type="term" value="F:metal ion binding"/>
    <property type="evidence" value="ECO:0007669"/>
    <property type="project" value="UniProtKB-KW"/>
</dbReference>
<keyword evidence="4" id="KW-0460">Magnesium</keyword>
<feature type="binding site" evidence="3">
    <location>
        <position position="161"/>
    </location>
    <ligand>
        <name>GTP</name>
        <dbReference type="ChEBI" id="CHEBI:37565"/>
    </ligand>
</feature>
<evidence type="ECO:0000313" key="7">
    <source>
        <dbReference type="EMBL" id="CAH1257783.1"/>
    </source>
</evidence>
<dbReference type="FunFam" id="3.40.50.300:FF:002374">
    <property type="entry name" value="E3 ubiquitin-protein ligase arc-1"/>
    <property type="match status" value="1"/>
</dbReference>